<evidence type="ECO:0000313" key="2">
    <source>
        <dbReference type="EMBL" id="KAK2195055.1"/>
    </source>
</evidence>
<dbReference type="KEGG" id="bdw:94337652"/>
<dbReference type="AlphaFoldDB" id="A0AAD9UMS8"/>
<proteinExistence type="predicted"/>
<gene>
    <name evidence="2" type="ORF">BdWA1_003355</name>
</gene>
<feature type="coiled-coil region" evidence="1">
    <location>
        <begin position="92"/>
        <end position="168"/>
    </location>
</feature>
<protein>
    <submittedName>
        <fullName evidence="2">Uncharacterized protein</fullName>
    </submittedName>
</protein>
<dbReference type="Proteomes" id="UP001214638">
    <property type="component" value="Unassembled WGS sequence"/>
</dbReference>
<name>A0AAD9UMS8_9APIC</name>
<dbReference type="GeneID" id="94337652"/>
<evidence type="ECO:0000313" key="3">
    <source>
        <dbReference type="Proteomes" id="UP001214638"/>
    </source>
</evidence>
<reference evidence="2" key="1">
    <citation type="journal article" date="2023" name="Nat. Microbiol.">
        <title>Babesia duncani multi-omics identifies virulence factors and drug targets.</title>
        <authorList>
            <person name="Singh P."/>
            <person name="Lonardi S."/>
            <person name="Liang Q."/>
            <person name="Vydyam P."/>
            <person name="Khabirova E."/>
            <person name="Fang T."/>
            <person name="Gihaz S."/>
            <person name="Thekkiniath J."/>
            <person name="Munshi M."/>
            <person name="Abel S."/>
            <person name="Ciampossin L."/>
            <person name="Batugedara G."/>
            <person name="Gupta M."/>
            <person name="Lu X.M."/>
            <person name="Lenz T."/>
            <person name="Chakravarty S."/>
            <person name="Cornillot E."/>
            <person name="Hu Y."/>
            <person name="Ma W."/>
            <person name="Gonzalez L.M."/>
            <person name="Sanchez S."/>
            <person name="Estrada K."/>
            <person name="Sanchez-Flores A."/>
            <person name="Montero E."/>
            <person name="Harb O.S."/>
            <person name="Le Roch K.G."/>
            <person name="Mamoun C.B."/>
        </authorList>
    </citation>
    <scope>NUCLEOTIDE SEQUENCE</scope>
    <source>
        <strain evidence="2">WA1</strain>
    </source>
</reference>
<accession>A0AAD9UMS8</accession>
<organism evidence="2 3">
    <name type="scientific">Babesia duncani</name>
    <dbReference type="NCBI Taxonomy" id="323732"/>
    <lineage>
        <taxon>Eukaryota</taxon>
        <taxon>Sar</taxon>
        <taxon>Alveolata</taxon>
        <taxon>Apicomplexa</taxon>
        <taxon>Aconoidasida</taxon>
        <taxon>Piroplasmida</taxon>
        <taxon>Babesiidae</taxon>
        <taxon>Babesia</taxon>
    </lineage>
</organism>
<evidence type="ECO:0000256" key="1">
    <source>
        <dbReference type="SAM" id="Coils"/>
    </source>
</evidence>
<dbReference type="EMBL" id="JALLKP010000005">
    <property type="protein sequence ID" value="KAK2195055.1"/>
    <property type="molecule type" value="Genomic_DNA"/>
</dbReference>
<comment type="caution">
    <text evidence="2">The sequence shown here is derived from an EMBL/GenBank/DDBJ whole genome shotgun (WGS) entry which is preliminary data.</text>
</comment>
<keyword evidence="1" id="KW-0175">Coiled coil</keyword>
<keyword evidence="3" id="KW-1185">Reference proteome</keyword>
<sequence length="176" mass="20099">MEIKFFHAPDEAQLNQNQHDLNPFMEAVGKTCPSANLPVYMKKLLKGDLTIPVKTIMAGKRELKERLKIDLSTVTAKINALPIKKEVGKNRIKALALELTNAEIQIRESETMILQDIEKEIEELKMGMTEEELKMFDSELMQHAVITRSKSKKVVERLEKDILDLENKMAAIPIEN</sequence>
<dbReference type="RefSeq" id="XP_067801898.1">
    <property type="nucleotide sequence ID" value="XM_067948367.1"/>
</dbReference>